<keyword evidence="7" id="KW-0560">Oxidoreductase</keyword>
<dbReference type="InterPro" id="IPR050121">
    <property type="entry name" value="Cytochrome_P450_monoxygenase"/>
</dbReference>
<evidence type="ECO:0000256" key="7">
    <source>
        <dbReference type="ARBA" id="ARBA00023002"/>
    </source>
</evidence>
<feature type="binding site" description="axial binding residue" evidence="10">
    <location>
        <position position="781"/>
    </location>
    <ligand>
        <name>heme</name>
        <dbReference type="ChEBI" id="CHEBI:30413"/>
    </ligand>
    <ligandPart>
        <name>Fe</name>
        <dbReference type="ChEBI" id="CHEBI:18248"/>
    </ligandPart>
</feature>
<protein>
    <recommendedName>
        <fullName evidence="18">Enoyl reductase (ER) domain-containing protein</fullName>
    </recommendedName>
</protein>
<feature type="domain" description="Alcohol dehydrogenase-like N-terminal" evidence="14">
    <location>
        <begin position="45"/>
        <end position="159"/>
    </location>
</feature>
<keyword evidence="9" id="KW-0520">NAD</keyword>
<feature type="compositionally biased region" description="Basic and acidic residues" evidence="12">
    <location>
        <begin position="974"/>
        <end position="987"/>
    </location>
</feature>
<dbReference type="GO" id="GO:0016705">
    <property type="term" value="F:oxidoreductase activity, acting on paired donors, with incorporation or reduction of molecular oxygen"/>
    <property type="evidence" value="ECO:0007669"/>
    <property type="project" value="InterPro"/>
</dbReference>
<proteinExistence type="inferred from homology"/>
<dbReference type="PRINTS" id="PR00463">
    <property type="entry name" value="EP450I"/>
</dbReference>
<dbReference type="Pfam" id="PF11001">
    <property type="entry name" value="AFUB_07903_YDR124W_hel"/>
    <property type="match status" value="1"/>
</dbReference>
<evidence type="ECO:0008006" key="18">
    <source>
        <dbReference type="Google" id="ProtNLM"/>
    </source>
</evidence>
<dbReference type="GO" id="GO:0004497">
    <property type="term" value="F:monooxygenase activity"/>
    <property type="evidence" value="ECO:0007669"/>
    <property type="project" value="InterPro"/>
</dbReference>
<evidence type="ECO:0000256" key="9">
    <source>
        <dbReference type="ARBA" id="ARBA00023027"/>
    </source>
</evidence>
<dbReference type="InterPro" id="IPR013149">
    <property type="entry name" value="ADH-like_C"/>
</dbReference>
<dbReference type="GO" id="GO:0018455">
    <property type="term" value="F:alcohol dehydrogenase [NAD(P)+] activity"/>
    <property type="evidence" value="ECO:0007669"/>
    <property type="project" value="UniProtKB-ARBA"/>
</dbReference>
<keyword evidence="17" id="KW-1185">Reference proteome</keyword>
<feature type="domain" description="Alcohol dehydrogenase-like C-terminal" evidence="13">
    <location>
        <begin position="199"/>
        <end position="322"/>
    </location>
</feature>
<evidence type="ECO:0000256" key="8">
    <source>
        <dbReference type="ARBA" id="ARBA00023004"/>
    </source>
</evidence>
<accession>A0A6V8H8T6</accession>
<dbReference type="PROSITE" id="PS00086">
    <property type="entry name" value="CYTOCHROME_P450"/>
    <property type="match status" value="1"/>
</dbReference>
<gene>
    <name evidence="16" type="ORF">TCE0_033f07902</name>
</gene>
<dbReference type="Pfam" id="PF00107">
    <property type="entry name" value="ADH_zinc_N"/>
    <property type="match status" value="1"/>
</dbReference>
<keyword evidence="6 11" id="KW-0862">Zinc</keyword>
<keyword evidence="10" id="KW-0349">Heme</keyword>
<dbReference type="Proteomes" id="UP000053095">
    <property type="component" value="Unassembled WGS sequence"/>
</dbReference>
<dbReference type="InterPro" id="IPR017972">
    <property type="entry name" value="Cyt_P450_CS"/>
</dbReference>
<evidence type="ECO:0000256" key="4">
    <source>
        <dbReference type="ARBA" id="ARBA00010617"/>
    </source>
</evidence>
<dbReference type="SUPFAM" id="SSF50129">
    <property type="entry name" value="GroES-like"/>
    <property type="match status" value="1"/>
</dbReference>
<dbReference type="SUPFAM" id="SSF48264">
    <property type="entry name" value="Cytochrome P450"/>
    <property type="match status" value="1"/>
</dbReference>
<evidence type="ECO:0000256" key="1">
    <source>
        <dbReference type="ARBA" id="ARBA00001947"/>
    </source>
</evidence>
<comment type="caution">
    <text evidence="16">The sequence shown here is derived from an EMBL/GenBank/DDBJ whole genome shotgun (WGS) entry which is preliminary data.</text>
</comment>
<comment type="similarity">
    <text evidence="4">Belongs to the cytochrome P450 family.</text>
</comment>
<dbReference type="AlphaFoldDB" id="A0A6V8H8T6"/>
<dbReference type="InterPro" id="IPR011032">
    <property type="entry name" value="GroES-like_sf"/>
</dbReference>
<evidence type="ECO:0000313" key="17">
    <source>
        <dbReference type="Proteomes" id="UP000053095"/>
    </source>
</evidence>
<name>A0A6V8H8T6_TALPI</name>
<dbReference type="Gene3D" id="3.40.50.720">
    <property type="entry name" value="NAD(P)-binding Rossmann-like Domain"/>
    <property type="match status" value="1"/>
</dbReference>
<dbReference type="InterPro" id="IPR036291">
    <property type="entry name" value="NAD(P)-bd_dom_sf"/>
</dbReference>
<evidence type="ECO:0000259" key="13">
    <source>
        <dbReference type="Pfam" id="PF00107"/>
    </source>
</evidence>
<dbReference type="GO" id="GO:0008270">
    <property type="term" value="F:zinc ion binding"/>
    <property type="evidence" value="ECO:0007669"/>
    <property type="project" value="InterPro"/>
</dbReference>
<dbReference type="PANTHER" id="PTHR24305">
    <property type="entry name" value="CYTOCHROME P450"/>
    <property type="match status" value="1"/>
</dbReference>
<organism evidence="16 17">
    <name type="scientific">Talaromyces pinophilus</name>
    <name type="common">Penicillium pinophilum</name>
    <dbReference type="NCBI Taxonomy" id="128442"/>
    <lineage>
        <taxon>Eukaryota</taxon>
        <taxon>Fungi</taxon>
        <taxon>Dikarya</taxon>
        <taxon>Ascomycota</taxon>
        <taxon>Pezizomycotina</taxon>
        <taxon>Eurotiomycetes</taxon>
        <taxon>Eurotiomycetidae</taxon>
        <taxon>Eurotiales</taxon>
        <taxon>Trichocomaceae</taxon>
        <taxon>Talaromyces</taxon>
        <taxon>Talaromyces sect. Talaromyces</taxon>
    </lineage>
</organism>
<dbReference type="FunFam" id="3.40.50.720:FF:000039">
    <property type="entry name" value="Alcohol dehydrogenase AdhP"/>
    <property type="match status" value="1"/>
</dbReference>
<evidence type="ECO:0000256" key="3">
    <source>
        <dbReference type="ARBA" id="ARBA00008072"/>
    </source>
</evidence>
<dbReference type="Gene3D" id="3.90.180.10">
    <property type="entry name" value="Medium-chain alcohol dehydrogenases, catalytic domain"/>
    <property type="match status" value="1"/>
</dbReference>
<feature type="domain" description="Subtelomeric hrmA-associated cluster protein AFUB-079030/YDR124W-like helical bundle" evidence="15">
    <location>
        <begin position="918"/>
        <end position="1006"/>
    </location>
</feature>
<dbReference type="Pfam" id="PF08240">
    <property type="entry name" value="ADH_N"/>
    <property type="match status" value="1"/>
</dbReference>
<evidence type="ECO:0000259" key="15">
    <source>
        <dbReference type="Pfam" id="PF11001"/>
    </source>
</evidence>
<dbReference type="Pfam" id="PF00067">
    <property type="entry name" value="p450"/>
    <property type="match status" value="1"/>
</dbReference>
<evidence type="ECO:0000256" key="5">
    <source>
        <dbReference type="ARBA" id="ARBA00022723"/>
    </source>
</evidence>
<dbReference type="GO" id="GO:0005506">
    <property type="term" value="F:iron ion binding"/>
    <property type="evidence" value="ECO:0007669"/>
    <property type="project" value="InterPro"/>
</dbReference>
<dbReference type="SUPFAM" id="SSF51735">
    <property type="entry name" value="NAD(P)-binding Rossmann-fold domains"/>
    <property type="match status" value="1"/>
</dbReference>
<sequence>MSHSESLVPSMNSDLSPQNIAAVLTGPYKHPYTLEERPIPALKLGEALIRIDYTGICHGDVYSRDGGGPAPVTPNRPLVGGHEGIGEIINLGGQAGSSGFSIGDTVGVPWRTQVCKTCNACSENAENRCRNQIVTGLHKDGTFQRFLAFPVDQLIRIPQDVDKAAACPILCAGVTSYTALSQMSPVKGKWCAIVGAAGGLGHLAIQYAKNCFELKVIAVDGCDPKKKDFCKAMGSDEYVDFIATGDRLPEFVREKTGGGPDYVLILSPHQSAYDAAGQYARFRSQIMAVGIGSCSPILQKDLSIRASETGTKEDIAKALDFLREGKVSPRIELVKFNEINEAMDRLKDDGIHEHRALVTLGSFILVSFLYIVCRHAWSPLRKIPGPPLAILSSWPLIYHSWKGNRVFWIMKQHDRYGPVIRISPTKVCVQSQDGIKQIYSNKSAKSHAYDTFRYEDVKMCIGLLDVKSAHQRRKGLLPAFSRQNLVEMEPIIRAHLNRFLEWLEEFDRRNEPIDAFKWYRYLTFDVVSEIAFGQKIGMLDGTDSHFIQQVEYRNKRNSLNGPFPFILPFLRLIRSETAKHWMQADEEIAKYAIRARDGWSKTAAQDRPRVDILARLEEAKKINPQDALTDKEVIAEMMEILNAGSDTTANTAMFTCYELATRPDVQEKLHQELLEAFPDPNEPIELEKLENLPYLNGVCREGLRIHAPIPSYLERVAPAGGLDICGYKIAAGTIIGMQSYTNHRNPDVYPDPEQFVPERWFNPTPEMKLNFLPFSTGARACIGLKGQIWVLLSNWLVISLLSSHTHTDGPEDVVFTGAVPTHWAMMYVDGTGNVREMSNVATPLFDSRTRDAFAFAKGLLPNWQNSLSSPHTAYRLGHRRHPSRTGRSKRRRTGFREKPLNVEVFEAFEDPEDQVLLEIGDTKNATAFYTMAFKRLQQINCRLLAKNMIKIIEPRKQVRHPYIGGRRPGGAPGEKGDPEDTKSDWWPRDVMHKEPDHIKKECEQELRIFNNGGDNSSPEQGPYNDVSCLLAFRGWNNTIDWFTETYEREYWSRC</sequence>
<evidence type="ECO:0000259" key="14">
    <source>
        <dbReference type="Pfam" id="PF08240"/>
    </source>
</evidence>
<evidence type="ECO:0000256" key="6">
    <source>
        <dbReference type="ARBA" id="ARBA00022833"/>
    </source>
</evidence>
<keyword evidence="8 10" id="KW-0408">Iron</keyword>
<dbReference type="InterPro" id="IPR013154">
    <property type="entry name" value="ADH-like_N"/>
</dbReference>
<dbReference type="InterPro" id="IPR047092">
    <property type="entry name" value="AFUB_07903/YDR124W-like_hel"/>
</dbReference>
<dbReference type="Gene3D" id="1.10.630.10">
    <property type="entry name" value="Cytochrome P450"/>
    <property type="match status" value="1"/>
</dbReference>
<evidence type="ECO:0000256" key="2">
    <source>
        <dbReference type="ARBA" id="ARBA00001971"/>
    </source>
</evidence>
<dbReference type="PANTHER" id="PTHR24305:SF166">
    <property type="entry name" value="CYTOCHROME P450 12A4, MITOCHONDRIAL-RELATED"/>
    <property type="match status" value="1"/>
</dbReference>
<evidence type="ECO:0000313" key="16">
    <source>
        <dbReference type="EMBL" id="GAM37737.1"/>
    </source>
</evidence>
<comment type="cofactor">
    <cofactor evidence="1 11">
        <name>Zn(2+)</name>
        <dbReference type="ChEBI" id="CHEBI:29105"/>
    </cofactor>
</comment>
<evidence type="ECO:0000256" key="12">
    <source>
        <dbReference type="SAM" id="MobiDB-lite"/>
    </source>
</evidence>
<comment type="cofactor">
    <cofactor evidence="2 10">
        <name>heme</name>
        <dbReference type="ChEBI" id="CHEBI:30413"/>
    </cofactor>
</comment>
<evidence type="ECO:0000256" key="11">
    <source>
        <dbReference type="RuleBase" id="RU361277"/>
    </source>
</evidence>
<comment type="similarity">
    <text evidence="3 11">Belongs to the zinc-containing alcohol dehydrogenase family.</text>
</comment>
<dbReference type="InterPro" id="IPR002401">
    <property type="entry name" value="Cyt_P450_E_grp-I"/>
</dbReference>
<keyword evidence="5 10" id="KW-0479">Metal-binding</keyword>
<dbReference type="InterPro" id="IPR001128">
    <property type="entry name" value="Cyt_P450"/>
</dbReference>
<feature type="region of interest" description="Disordered" evidence="12">
    <location>
        <begin position="960"/>
        <end position="987"/>
    </location>
</feature>
<reference evidence="17" key="1">
    <citation type="journal article" date="2015" name="Genome Announc.">
        <title>Draft genome sequence of Talaromyces cellulolyticus strain Y-94, a source of lignocellulosic biomass-degrading enzymes.</title>
        <authorList>
            <person name="Fujii T."/>
            <person name="Koike H."/>
            <person name="Sawayama S."/>
            <person name="Yano S."/>
            <person name="Inoue H."/>
        </authorList>
    </citation>
    <scope>NUCLEOTIDE SEQUENCE [LARGE SCALE GENOMIC DNA]</scope>
    <source>
        <strain evidence="17">Y-94</strain>
    </source>
</reference>
<dbReference type="InterPro" id="IPR036396">
    <property type="entry name" value="Cyt_P450_sf"/>
</dbReference>
<dbReference type="PROSITE" id="PS00059">
    <property type="entry name" value="ADH_ZINC"/>
    <property type="match status" value="1"/>
</dbReference>
<evidence type="ECO:0000256" key="10">
    <source>
        <dbReference type="PIRSR" id="PIRSR602401-1"/>
    </source>
</evidence>
<dbReference type="GO" id="GO:0020037">
    <property type="term" value="F:heme binding"/>
    <property type="evidence" value="ECO:0007669"/>
    <property type="project" value="InterPro"/>
</dbReference>
<dbReference type="EMBL" id="DF933829">
    <property type="protein sequence ID" value="GAM37737.1"/>
    <property type="molecule type" value="Genomic_DNA"/>
</dbReference>
<dbReference type="InterPro" id="IPR002328">
    <property type="entry name" value="ADH_Zn_CS"/>
</dbReference>